<organism evidence="3 4">
    <name type="scientific">Tetradesmus obliquus</name>
    <name type="common">Green alga</name>
    <name type="synonym">Acutodesmus obliquus</name>
    <dbReference type="NCBI Taxonomy" id="3088"/>
    <lineage>
        <taxon>Eukaryota</taxon>
        <taxon>Viridiplantae</taxon>
        <taxon>Chlorophyta</taxon>
        <taxon>core chlorophytes</taxon>
        <taxon>Chlorophyceae</taxon>
        <taxon>CS clade</taxon>
        <taxon>Sphaeropleales</taxon>
        <taxon>Scenedesmaceae</taxon>
        <taxon>Tetradesmus</taxon>
    </lineage>
</organism>
<feature type="region of interest" description="Disordered" evidence="1">
    <location>
        <begin position="1"/>
        <end position="72"/>
    </location>
</feature>
<dbReference type="InterPro" id="IPR035969">
    <property type="entry name" value="Rab-GAP_TBC_sf"/>
</dbReference>
<feature type="compositionally biased region" description="Low complexity" evidence="1">
    <location>
        <begin position="11"/>
        <end position="72"/>
    </location>
</feature>
<keyword evidence="4" id="KW-1185">Reference proteome</keyword>
<dbReference type="Gene3D" id="1.10.8.270">
    <property type="entry name" value="putative rabgap domain of human tbc1 domain family member 14 like domains"/>
    <property type="match status" value="1"/>
</dbReference>
<dbReference type="Gene3D" id="1.10.10.750">
    <property type="entry name" value="Ypt/Rab-GAP domain of gyp1p, domain 1"/>
    <property type="match status" value="1"/>
</dbReference>
<feature type="region of interest" description="Disordered" evidence="1">
    <location>
        <begin position="448"/>
        <end position="474"/>
    </location>
</feature>
<evidence type="ECO:0000256" key="1">
    <source>
        <dbReference type="SAM" id="MobiDB-lite"/>
    </source>
</evidence>
<dbReference type="SMART" id="SM00164">
    <property type="entry name" value="TBC"/>
    <property type="match status" value="1"/>
</dbReference>
<dbReference type="InterPro" id="IPR000195">
    <property type="entry name" value="Rab-GAP-TBC_dom"/>
</dbReference>
<gene>
    <name evidence="3" type="ORF">OEZ85_005352</name>
</gene>
<accession>A0ABY8UHM6</accession>
<dbReference type="PROSITE" id="PS50086">
    <property type="entry name" value="TBC_RABGAP"/>
    <property type="match status" value="1"/>
</dbReference>
<name>A0ABY8UHM6_TETOB</name>
<protein>
    <recommendedName>
        <fullName evidence="2">Rab-GAP TBC domain-containing protein</fullName>
    </recommendedName>
</protein>
<dbReference type="Proteomes" id="UP001244341">
    <property type="component" value="Chromosome 12b"/>
</dbReference>
<dbReference type="Gene3D" id="1.10.472.80">
    <property type="entry name" value="Ypt/Rab-GAP domain of gyp1p, domain 3"/>
    <property type="match status" value="1"/>
</dbReference>
<sequence length="474" mass="52936">MDAAGPSIQLQQQENGLGRRNGQQQQQQQQEQLPQEPDQQQQQQVQESPDRQQSSQQHQQPGQAGAAAAAAARAVGSVTRSISSDPDYEVPQGKLTETQVLLAHAERLHLDRYGFIVSEAEAHARAARARRTPAQAKREQRHVAKWRRMLGSSREEFMAYAASRPKKLKRRVRKGIPDEFRGLAWQYLSGGRELMQAHPGHYARLLTSGSDPVDLEIMRDLNRTFPNHVFFHQRQGPGQQSLFHVLRAYSAHDRQVGYVQGMGFVTAILLMYMSEEEAFWTLTALLKGSSSHPPLEGMYQAGMPLLQQFLFQFHELLKQEQPKLGGHLEAEGVVPSMYCTHWFNTIFAYSLPFEQLLRVWDVFLLEGMKVVFRVGAALLLSAQDTLLAAPFERLVEALNGRRFPLLSRHPDALMKAALRIPVSRQLELLQHKYQQQVAAAQAAAAAARGSSGSGGATPDESQYPVVPVAMGPSS</sequence>
<dbReference type="SUPFAM" id="SSF47923">
    <property type="entry name" value="Ypt/Rab-GAP domain of gyp1p"/>
    <property type="match status" value="2"/>
</dbReference>
<reference evidence="3 4" key="1">
    <citation type="submission" date="2023-05" db="EMBL/GenBank/DDBJ databases">
        <title>A 100% complete, gapless, phased diploid assembly of the Scenedesmus obliquus UTEX 3031 genome.</title>
        <authorList>
            <person name="Biondi T.C."/>
            <person name="Hanschen E.R."/>
            <person name="Kwon T."/>
            <person name="Eng W."/>
            <person name="Kruse C.P.S."/>
            <person name="Koehler S.I."/>
            <person name="Kunde Y."/>
            <person name="Gleasner C.D."/>
            <person name="You Mak K.T."/>
            <person name="Polle J."/>
            <person name="Hovde B.T."/>
            <person name="Starkenburg S.R."/>
        </authorList>
    </citation>
    <scope>NUCLEOTIDE SEQUENCE [LARGE SCALE GENOMIC DNA]</scope>
    <source>
        <strain evidence="3 4">DOE0152z</strain>
    </source>
</reference>
<dbReference type="PANTHER" id="PTHR47219">
    <property type="entry name" value="RAB GTPASE-ACTIVATING PROTEIN 1-LIKE"/>
    <property type="match status" value="1"/>
</dbReference>
<dbReference type="PANTHER" id="PTHR47219:SF9">
    <property type="entry name" value="GTPASE ACTIVATING PROTEIN AND CENTROSOME-ASSOCIATED, ISOFORM B"/>
    <property type="match status" value="1"/>
</dbReference>
<dbReference type="EMBL" id="CP126219">
    <property type="protein sequence ID" value="WIA21022.1"/>
    <property type="molecule type" value="Genomic_DNA"/>
</dbReference>
<evidence type="ECO:0000259" key="2">
    <source>
        <dbReference type="PROSITE" id="PS50086"/>
    </source>
</evidence>
<proteinExistence type="predicted"/>
<evidence type="ECO:0000313" key="4">
    <source>
        <dbReference type="Proteomes" id="UP001244341"/>
    </source>
</evidence>
<evidence type="ECO:0000313" key="3">
    <source>
        <dbReference type="EMBL" id="WIA21022.1"/>
    </source>
</evidence>
<dbReference type="InterPro" id="IPR050302">
    <property type="entry name" value="Rab_GAP_TBC_domain"/>
</dbReference>
<dbReference type="Pfam" id="PF00566">
    <property type="entry name" value="RabGAP-TBC"/>
    <property type="match status" value="1"/>
</dbReference>
<feature type="domain" description="Rab-GAP TBC" evidence="2">
    <location>
        <begin position="175"/>
        <end position="367"/>
    </location>
</feature>